<evidence type="ECO:0000313" key="4">
    <source>
        <dbReference type="Proteomes" id="UP000696413"/>
    </source>
</evidence>
<keyword evidence="2" id="KW-1133">Transmembrane helix</keyword>
<dbReference type="Pfam" id="PF11209">
    <property type="entry name" value="LmeA"/>
    <property type="match status" value="1"/>
</dbReference>
<name>A0ABS6HVE6_MYCGD</name>
<dbReference type="InterPro" id="IPR021373">
    <property type="entry name" value="DUF2993"/>
</dbReference>
<dbReference type="EMBL" id="JAHBOM010000028">
    <property type="protein sequence ID" value="MBU8826648.1"/>
    <property type="molecule type" value="Genomic_DNA"/>
</dbReference>
<reference evidence="3 4" key="1">
    <citation type="submission" date="2021-05" db="EMBL/GenBank/DDBJ databases">
        <title>Draft Genome Sequences of Clinical Respiratory Isolates of Mycobacterium goodii Recovered in Ireland.</title>
        <authorList>
            <person name="Flanagan P.R."/>
            <person name="Mok S."/>
            <person name="Roycroft E."/>
            <person name="Rogers T.R."/>
            <person name="Fitzgibbon M."/>
        </authorList>
    </citation>
    <scope>NUCLEOTIDE SEQUENCE [LARGE SCALE GENOMIC DNA]</scope>
    <source>
        <strain evidence="3 4">14IE55</strain>
    </source>
</reference>
<feature type="transmembrane region" description="Helical" evidence="2">
    <location>
        <begin position="76"/>
        <end position="100"/>
    </location>
</feature>
<keyword evidence="4" id="KW-1185">Reference proteome</keyword>
<feature type="compositionally biased region" description="Pro residues" evidence="1">
    <location>
        <begin position="41"/>
        <end position="50"/>
    </location>
</feature>
<feature type="region of interest" description="Disordered" evidence="1">
    <location>
        <begin position="1"/>
        <end position="62"/>
    </location>
</feature>
<organism evidence="3 4">
    <name type="scientific">Mycolicibacterium goodii</name>
    <name type="common">Mycobacterium goodii</name>
    <dbReference type="NCBI Taxonomy" id="134601"/>
    <lineage>
        <taxon>Bacteria</taxon>
        <taxon>Bacillati</taxon>
        <taxon>Actinomycetota</taxon>
        <taxon>Actinomycetes</taxon>
        <taxon>Mycobacteriales</taxon>
        <taxon>Mycobacteriaceae</taxon>
        <taxon>Mycolicibacterium</taxon>
    </lineage>
</organism>
<keyword evidence="2" id="KW-0472">Membrane</keyword>
<evidence type="ECO:0000256" key="2">
    <source>
        <dbReference type="SAM" id="Phobius"/>
    </source>
</evidence>
<accession>A0ABS6HVE6</accession>
<gene>
    <name evidence="3" type="ORF">KL859_27730</name>
</gene>
<comment type="caution">
    <text evidence="3">The sequence shown here is derived from an EMBL/GenBank/DDBJ whole genome shotgun (WGS) entry which is preliminary data.</text>
</comment>
<dbReference type="RefSeq" id="WP_214395927.1">
    <property type="nucleotide sequence ID" value="NZ_JAHBOL010000009.1"/>
</dbReference>
<proteinExistence type="predicted"/>
<evidence type="ECO:0000313" key="3">
    <source>
        <dbReference type="EMBL" id="MBU8826648.1"/>
    </source>
</evidence>
<protein>
    <submittedName>
        <fullName evidence="3">DUF2993 domain-containing protein</fullName>
    </submittedName>
</protein>
<keyword evidence="2" id="KW-0812">Transmembrane</keyword>
<dbReference type="Proteomes" id="UP000696413">
    <property type="component" value="Unassembled WGS sequence"/>
</dbReference>
<evidence type="ECO:0000256" key="1">
    <source>
        <dbReference type="SAM" id="MobiDB-lite"/>
    </source>
</evidence>
<sequence length="314" mass="33094">MTDPWARPTDQAPQAPSPQPQQGLPPQEPPQTPPAAGQPIPGQPPQPGPSEPDASGRPPKGSSLVAKVKNLLSDPLSVVLVVVIVLALVIAGVLGGELYARNRADTIVARIVSCVVEDDAKASFDPLPPFLLQHMSGHYTNINIETAGNQIREAKGMKVALDIRDVRLEDTPTSTGSVGSLNADITWSTEGIRQTVADMVQLPFIGSAISDVTTNPSAGTIELKGLIGTITARPRVVNQGISLQITELSAIGLSWPRETLQPILDSFTAQLTENYPMGIHADSVQVTDSGVVARFSTQNAAMPKGEEDPCFAGI</sequence>